<evidence type="ECO:0000313" key="4">
    <source>
        <dbReference type="Proteomes" id="UP000050836"/>
    </source>
</evidence>
<feature type="signal peptide" evidence="2">
    <location>
        <begin position="1"/>
        <end position="21"/>
    </location>
</feature>
<keyword evidence="2" id="KW-0732">Signal</keyword>
<evidence type="ECO:0000256" key="2">
    <source>
        <dbReference type="SAM" id="SignalP"/>
    </source>
</evidence>
<comment type="caution">
    <text evidence="3">The sequence shown here is derived from an EMBL/GenBank/DDBJ whole genome shotgun (WGS) entry which is preliminary data.</text>
</comment>
<evidence type="ECO:0008006" key="5">
    <source>
        <dbReference type="Google" id="ProtNLM"/>
    </source>
</evidence>
<organism evidence="3 4">
    <name type="scientific">Stenotrophomonas pictorum JCM 9942</name>
    <dbReference type="NCBI Taxonomy" id="1236960"/>
    <lineage>
        <taxon>Bacteria</taxon>
        <taxon>Pseudomonadati</taxon>
        <taxon>Pseudomonadota</taxon>
        <taxon>Gammaproteobacteria</taxon>
        <taxon>Lysobacterales</taxon>
        <taxon>Lysobacteraceae</taxon>
        <taxon>Stenotrophomonas</taxon>
    </lineage>
</organism>
<dbReference type="PROSITE" id="PS51257">
    <property type="entry name" value="PROKAR_LIPOPROTEIN"/>
    <property type="match status" value="1"/>
</dbReference>
<evidence type="ECO:0000256" key="1">
    <source>
        <dbReference type="SAM" id="MobiDB-lite"/>
    </source>
</evidence>
<name>A0A0R0APM1_9GAMM</name>
<dbReference type="EMBL" id="LLXS01000016">
    <property type="protein sequence ID" value="KRG42865.1"/>
    <property type="molecule type" value="Genomic_DNA"/>
</dbReference>
<reference evidence="3 4" key="1">
    <citation type="submission" date="2015-10" db="EMBL/GenBank/DDBJ databases">
        <title>Genome sequencing and analysis of members of genus Stenotrophomonas.</title>
        <authorList>
            <person name="Patil P.P."/>
            <person name="Midha S."/>
            <person name="Patil P.B."/>
        </authorList>
    </citation>
    <scope>NUCLEOTIDE SEQUENCE [LARGE SCALE GENOMIC DNA]</scope>
    <source>
        <strain evidence="3 4">JCM 9942</strain>
    </source>
</reference>
<dbReference type="AlphaFoldDB" id="A0A0R0APM1"/>
<dbReference type="OrthoDB" id="6853546at2"/>
<feature type="region of interest" description="Disordered" evidence="1">
    <location>
        <begin position="31"/>
        <end position="52"/>
    </location>
</feature>
<dbReference type="Proteomes" id="UP000050836">
    <property type="component" value="Unassembled WGS sequence"/>
</dbReference>
<sequence length="221" mass="24198">MKPISLSVMALFLAGIGTACGARSMSDPIASNPYADVKHRAPPQPELKRNPTPTPYEITVTLKDAPGPFASIKGFMQYETKLADPCLPDLGGMAGTRMRIKENVPFELQQVNVDTYRGVIYTDLFEDHDYFGLGSCHVGLVAARVELRPTGATTESAFVEYLSLDEIQKQTPMHSGFLKRQYPAGTFGGASVPSFREGTQMRARVDGKDLFGIELVAHKRN</sequence>
<accession>A0A0R0APM1</accession>
<feature type="chain" id="PRO_5006391105" description="Lipoprotein" evidence="2">
    <location>
        <begin position="22"/>
        <end position="221"/>
    </location>
</feature>
<dbReference type="RefSeq" id="WP_057505925.1">
    <property type="nucleotide sequence ID" value="NZ_BAZI01000109.1"/>
</dbReference>
<gene>
    <name evidence="3" type="ORF">ARC78_07715</name>
</gene>
<proteinExistence type="predicted"/>
<keyword evidence="4" id="KW-1185">Reference proteome</keyword>
<protein>
    <recommendedName>
        <fullName evidence="5">Lipoprotein</fullName>
    </recommendedName>
</protein>
<evidence type="ECO:0000313" key="3">
    <source>
        <dbReference type="EMBL" id="KRG42865.1"/>
    </source>
</evidence>